<dbReference type="Gene3D" id="3.40.630.70">
    <property type="entry name" value="Leucyl/phenylalanyl-tRNA-protein transferase, C-terminal domain"/>
    <property type="match status" value="1"/>
</dbReference>
<dbReference type="InterPro" id="IPR004616">
    <property type="entry name" value="Leu/Phe-tRNA_Trfase"/>
</dbReference>
<proteinExistence type="inferred from homology"/>
<dbReference type="HAMAP" id="MF_00688">
    <property type="entry name" value="Leu_Phe_trans"/>
    <property type="match status" value="1"/>
</dbReference>
<dbReference type="InterPro" id="IPR016181">
    <property type="entry name" value="Acyl_CoA_acyltransferase"/>
</dbReference>
<accession>A0A382B1V6</accession>
<keyword evidence="2" id="KW-0808">Transferase</keyword>
<dbReference type="InterPro" id="IPR042203">
    <property type="entry name" value="Leu/Phe-tRNA_Trfase_C"/>
</dbReference>
<dbReference type="Pfam" id="PF03588">
    <property type="entry name" value="Leu_Phe_trans"/>
    <property type="match status" value="1"/>
</dbReference>
<evidence type="ECO:0000256" key="3">
    <source>
        <dbReference type="ARBA" id="ARBA00023315"/>
    </source>
</evidence>
<dbReference type="AlphaFoldDB" id="A0A382B1V6"/>
<evidence type="ECO:0000256" key="2">
    <source>
        <dbReference type="ARBA" id="ARBA00022679"/>
    </source>
</evidence>
<evidence type="ECO:0000313" key="4">
    <source>
        <dbReference type="EMBL" id="SVB07574.1"/>
    </source>
</evidence>
<gene>
    <name evidence="4" type="ORF">METZ01_LOCUS160428</name>
</gene>
<protein>
    <recommendedName>
        <fullName evidence="5">Leucyl/phenylalanyl-tRNA--protein transferase</fullName>
    </recommendedName>
</protein>
<evidence type="ECO:0008006" key="5">
    <source>
        <dbReference type="Google" id="ProtNLM"/>
    </source>
</evidence>
<dbReference type="PANTHER" id="PTHR30098:SF2">
    <property type="entry name" value="LEUCYL_PHENYLALANYL-TRNA--PROTEIN TRANSFERASE"/>
    <property type="match status" value="1"/>
</dbReference>
<dbReference type="PANTHER" id="PTHR30098">
    <property type="entry name" value="LEUCYL/PHENYLALANYL-TRNA--PROTEIN TRANSFERASE"/>
    <property type="match status" value="1"/>
</dbReference>
<dbReference type="EMBL" id="UINC01027763">
    <property type="protein sequence ID" value="SVB07574.1"/>
    <property type="molecule type" value="Genomic_DNA"/>
</dbReference>
<dbReference type="NCBIfam" id="TIGR00667">
    <property type="entry name" value="aat"/>
    <property type="match status" value="1"/>
</dbReference>
<sequence>MADSRHAKTITFFKPLKRFIIPINNFHVPKKLFSIFKKQKYEFKINTNFEQVIALCQKVQRKNEDTWINDIIINTYTKLYKIKESHSVECYENNKLVGGLYGVHLGRCFFGESMFSLQPNTSKLCLLYLIAILIKNKFSLLDSQFYNPHLTQFGAFEIPDKKYMTLLKKGLENKAEFKDLRNFQEALSTIQSINHKS</sequence>
<dbReference type="GO" id="GO:0030163">
    <property type="term" value="P:protein catabolic process"/>
    <property type="evidence" value="ECO:0007669"/>
    <property type="project" value="InterPro"/>
</dbReference>
<dbReference type="GO" id="GO:0005737">
    <property type="term" value="C:cytoplasm"/>
    <property type="evidence" value="ECO:0007669"/>
    <property type="project" value="TreeGrafter"/>
</dbReference>
<organism evidence="4">
    <name type="scientific">marine metagenome</name>
    <dbReference type="NCBI Taxonomy" id="408172"/>
    <lineage>
        <taxon>unclassified sequences</taxon>
        <taxon>metagenomes</taxon>
        <taxon>ecological metagenomes</taxon>
    </lineage>
</organism>
<keyword evidence="3" id="KW-0012">Acyltransferase</keyword>
<reference evidence="4" key="1">
    <citation type="submission" date="2018-05" db="EMBL/GenBank/DDBJ databases">
        <authorList>
            <person name="Lanie J.A."/>
            <person name="Ng W.-L."/>
            <person name="Kazmierczak K.M."/>
            <person name="Andrzejewski T.M."/>
            <person name="Davidsen T.M."/>
            <person name="Wayne K.J."/>
            <person name="Tettelin H."/>
            <person name="Glass J.I."/>
            <person name="Rusch D."/>
            <person name="Podicherti R."/>
            <person name="Tsui H.-C.T."/>
            <person name="Winkler M.E."/>
        </authorList>
    </citation>
    <scope>NUCLEOTIDE SEQUENCE</scope>
</reference>
<name>A0A382B1V6_9ZZZZ</name>
<dbReference type="SUPFAM" id="SSF55729">
    <property type="entry name" value="Acyl-CoA N-acyltransferases (Nat)"/>
    <property type="match status" value="1"/>
</dbReference>
<keyword evidence="1" id="KW-0963">Cytoplasm</keyword>
<dbReference type="GO" id="GO:0008914">
    <property type="term" value="F:leucyl-tRNA--protein transferase activity"/>
    <property type="evidence" value="ECO:0007669"/>
    <property type="project" value="InterPro"/>
</dbReference>
<evidence type="ECO:0000256" key="1">
    <source>
        <dbReference type="ARBA" id="ARBA00022490"/>
    </source>
</evidence>